<proteinExistence type="predicted"/>
<evidence type="ECO:0000313" key="1">
    <source>
        <dbReference type="EMBL" id="OJA17715.1"/>
    </source>
</evidence>
<dbReference type="STRING" id="180088.A0A1J8QCM6"/>
<dbReference type="InterPro" id="IPR015943">
    <property type="entry name" value="WD40/YVTN_repeat-like_dom_sf"/>
</dbReference>
<dbReference type="InterPro" id="IPR001680">
    <property type="entry name" value="WD40_rpt"/>
</dbReference>
<dbReference type="InterPro" id="IPR036322">
    <property type="entry name" value="WD40_repeat_dom_sf"/>
</dbReference>
<dbReference type="SUPFAM" id="SSF50978">
    <property type="entry name" value="WD40 repeat-like"/>
    <property type="match status" value="1"/>
</dbReference>
<accession>A0A1J8QCM6</accession>
<comment type="caution">
    <text evidence="1">The sequence shown here is derived from an EMBL/GenBank/DDBJ whole genome shotgun (WGS) entry which is preliminary data.</text>
</comment>
<gene>
    <name evidence="1" type="ORF">AZE42_13047</name>
</gene>
<dbReference type="Gene3D" id="2.130.10.10">
    <property type="entry name" value="YVTN repeat-like/Quinoprotein amine dehydrogenase"/>
    <property type="match status" value="1"/>
</dbReference>
<dbReference type="Proteomes" id="UP000183567">
    <property type="component" value="Unassembled WGS sequence"/>
</dbReference>
<evidence type="ECO:0008006" key="3">
    <source>
        <dbReference type="Google" id="ProtNLM"/>
    </source>
</evidence>
<keyword evidence="2" id="KW-1185">Reference proteome</keyword>
<dbReference type="AlphaFoldDB" id="A0A1J8QCM6"/>
<dbReference type="Pfam" id="PF00400">
    <property type="entry name" value="WD40"/>
    <property type="match status" value="1"/>
</dbReference>
<dbReference type="OrthoDB" id="2654335at2759"/>
<organism evidence="1 2">
    <name type="scientific">Rhizopogon vesiculosus</name>
    <dbReference type="NCBI Taxonomy" id="180088"/>
    <lineage>
        <taxon>Eukaryota</taxon>
        <taxon>Fungi</taxon>
        <taxon>Dikarya</taxon>
        <taxon>Basidiomycota</taxon>
        <taxon>Agaricomycotina</taxon>
        <taxon>Agaricomycetes</taxon>
        <taxon>Agaricomycetidae</taxon>
        <taxon>Boletales</taxon>
        <taxon>Suillineae</taxon>
        <taxon>Rhizopogonaceae</taxon>
        <taxon>Rhizopogon</taxon>
    </lineage>
</organism>
<protein>
    <recommendedName>
        <fullName evidence="3">Anaphase-promoting complex subunit 4 WD40 domain-containing protein</fullName>
    </recommendedName>
</protein>
<name>A0A1J8QCM6_9AGAM</name>
<reference evidence="1 2" key="1">
    <citation type="submission" date="2016-03" db="EMBL/GenBank/DDBJ databases">
        <title>Comparative genomics of the ectomycorrhizal sister species Rhizopogon vinicolor and Rhizopogon vesiculosus (Basidiomycota: Boletales) reveals a divergence of the mating type B locus.</title>
        <authorList>
            <person name="Mujic A.B."/>
            <person name="Kuo A."/>
            <person name="Tritt A."/>
            <person name="Lipzen A."/>
            <person name="Chen C."/>
            <person name="Johnson J."/>
            <person name="Sharma A."/>
            <person name="Barry K."/>
            <person name="Grigoriev I.V."/>
            <person name="Spatafora J.W."/>
        </authorList>
    </citation>
    <scope>NUCLEOTIDE SEQUENCE [LARGE SCALE GENOMIC DNA]</scope>
    <source>
        <strain evidence="1 2">AM-OR11-056</strain>
    </source>
</reference>
<evidence type="ECO:0000313" key="2">
    <source>
        <dbReference type="Proteomes" id="UP000183567"/>
    </source>
</evidence>
<dbReference type="EMBL" id="LVVM01001854">
    <property type="protein sequence ID" value="OJA17715.1"/>
    <property type="molecule type" value="Genomic_DNA"/>
</dbReference>
<sequence>MNCNGTVVASPTTDNHIRLWRLSDWQTIAIFQRSDSPYCVTFSMDGKYILAGGKDKKILEWAVPEHAWPEDVLKGQVTYQVYSGL</sequence>